<dbReference type="Proteomes" id="UP000682733">
    <property type="component" value="Unassembled WGS sequence"/>
</dbReference>
<dbReference type="PROSITE" id="PS51886">
    <property type="entry name" value="TLDC"/>
    <property type="match status" value="1"/>
</dbReference>
<sequence length="247" mass="28412">MAVRPTGNRKVWGSIPQSGSGLFPFCRDITSRWVITGHFKLTAADVIPEKDDDTLFISGTLVKNKQYQSKLNEFYGKPNQRWELIYTATRNRFRSHDFHRQCDGKGPTMTIIRSKEDGYLFGGFTAVSWSSQTGPKKDPTAFLFTLTNPDDLPSTKFNIDTTKSEYAVLHHQLLGPTFGRDRDLDRLCLDRLHDRDRLDLLADICISNEFGLSNFPNTYIDALGLARRTFSRDRWFIVNDIEIYRLC</sequence>
<dbReference type="Pfam" id="PF07534">
    <property type="entry name" value="TLD"/>
    <property type="match status" value="1"/>
</dbReference>
<evidence type="ECO:0000313" key="3">
    <source>
        <dbReference type="EMBL" id="CAF4253296.1"/>
    </source>
</evidence>
<organism evidence="2 4">
    <name type="scientific">Didymodactylos carnosus</name>
    <dbReference type="NCBI Taxonomy" id="1234261"/>
    <lineage>
        <taxon>Eukaryota</taxon>
        <taxon>Metazoa</taxon>
        <taxon>Spiralia</taxon>
        <taxon>Gnathifera</taxon>
        <taxon>Rotifera</taxon>
        <taxon>Eurotatoria</taxon>
        <taxon>Bdelloidea</taxon>
        <taxon>Philodinida</taxon>
        <taxon>Philodinidae</taxon>
        <taxon>Didymodactylos</taxon>
    </lineage>
</organism>
<comment type="caution">
    <text evidence="2">The sequence shown here is derived from an EMBL/GenBank/DDBJ whole genome shotgun (WGS) entry which is preliminary data.</text>
</comment>
<dbReference type="InterPro" id="IPR006571">
    <property type="entry name" value="TLDc_dom"/>
</dbReference>
<dbReference type="EMBL" id="CAJOBA010052279">
    <property type="protein sequence ID" value="CAF4253296.1"/>
    <property type="molecule type" value="Genomic_DNA"/>
</dbReference>
<evidence type="ECO:0000259" key="1">
    <source>
        <dbReference type="PROSITE" id="PS51886"/>
    </source>
</evidence>
<dbReference type="AlphaFoldDB" id="A0A8S2FGF4"/>
<proteinExistence type="predicted"/>
<evidence type="ECO:0000313" key="2">
    <source>
        <dbReference type="EMBL" id="CAF1459698.1"/>
    </source>
</evidence>
<protein>
    <recommendedName>
        <fullName evidence="1">TLDc domain-containing protein</fullName>
    </recommendedName>
</protein>
<dbReference type="SMART" id="SM00584">
    <property type="entry name" value="TLDc"/>
    <property type="match status" value="1"/>
</dbReference>
<name>A0A8S2FGF4_9BILA</name>
<evidence type="ECO:0000313" key="4">
    <source>
        <dbReference type="Proteomes" id="UP000677228"/>
    </source>
</evidence>
<dbReference type="Proteomes" id="UP000677228">
    <property type="component" value="Unassembled WGS sequence"/>
</dbReference>
<reference evidence="2" key="1">
    <citation type="submission" date="2021-02" db="EMBL/GenBank/DDBJ databases">
        <authorList>
            <person name="Nowell W R."/>
        </authorList>
    </citation>
    <scope>NUCLEOTIDE SEQUENCE</scope>
</reference>
<feature type="domain" description="TLDc" evidence="1">
    <location>
        <begin position="60"/>
        <end position="247"/>
    </location>
</feature>
<gene>
    <name evidence="2" type="ORF">OVA965_LOCUS35187</name>
    <name evidence="3" type="ORF">TMI583_LOCUS36151</name>
</gene>
<dbReference type="EMBL" id="CAJNOK010030415">
    <property type="protein sequence ID" value="CAF1459698.1"/>
    <property type="molecule type" value="Genomic_DNA"/>
</dbReference>
<accession>A0A8S2FGF4</accession>